<feature type="transmembrane region" description="Helical" evidence="7">
    <location>
        <begin position="12"/>
        <end position="33"/>
    </location>
</feature>
<evidence type="ECO:0000256" key="7">
    <source>
        <dbReference type="SAM" id="Phobius"/>
    </source>
</evidence>
<keyword evidence="6 7" id="KW-0472">Membrane</keyword>
<accession>A0ABP0B4V8</accession>
<evidence type="ECO:0000313" key="10">
    <source>
        <dbReference type="Proteomes" id="UP001642406"/>
    </source>
</evidence>
<dbReference type="Gene3D" id="1.20.1540.10">
    <property type="entry name" value="Rhomboid-like"/>
    <property type="match status" value="1"/>
</dbReference>
<feature type="domain" description="Peptidase S54 rhomboid" evidence="8">
    <location>
        <begin position="118"/>
        <end position="268"/>
    </location>
</feature>
<protein>
    <recommendedName>
        <fullName evidence="8">Peptidase S54 rhomboid domain-containing protein</fullName>
    </recommendedName>
</protein>
<gene>
    <name evidence="9" type="ORF">SBRCBS47491_002169</name>
</gene>
<keyword evidence="4" id="KW-0378">Hydrolase</keyword>
<evidence type="ECO:0000256" key="3">
    <source>
        <dbReference type="ARBA" id="ARBA00022692"/>
    </source>
</evidence>
<keyword evidence="5 7" id="KW-1133">Transmembrane helix</keyword>
<evidence type="ECO:0000256" key="1">
    <source>
        <dbReference type="ARBA" id="ARBA00004141"/>
    </source>
</evidence>
<sequence length="296" mass="32485">MSRVVNLPPVRILRPGLWCVAAVGTVYTACGFIDARREVALIEKHRRRREESRSLFPLPTPSHASKIADLPGHTKLMAGLIATNLGVFAMERIMPHSYPLFSHVPAGAAAGGLNTNLTMLTSAFGHVGATHLLLNMYGVVQFLPPVAHSNTFNGDAAHLGAFYLSAGVLSSYAHHLASVWPRKLDRLIPARGASGAVMAIVGVFGMSYPNRQLGIILIPFSLPASDFLALLAAFETYGLFVGFKRLPLAHAAHLAGLAIGSAYVYFDAKRYIWRPVQRWTFRVYYKMYKKWNKIDA</sequence>
<dbReference type="Pfam" id="PF01694">
    <property type="entry name" value="Rhomboid"/>
    <property type="match status" value="1"/>
</dbReference>
<dbReference type="PANTHER" id="PTHR43731">
    <property type="entry name" value="RHOMBOID PROTEASE"/>
    <property type="match status" value="1"/>
</dbReference>
<evidence type="ECO:0000313" key="9">
    <source>
        <dbReference type="EMBL" id="CAK7214517.1"/>
    </source>
</evidence>
<feature type="transmembrane region" description="Helical" evidence="7">
    <location>
        <begin position="246"/>
        <end position="266"/>
    </location>
</feature>
<keyword evidence="10" id="KW-1185">Reference proteome</keyword>
<name>A0ABP0B4V8_9PEZI</name>
<dbReference type="InterPro" id="IPR035952">
    <property type="entry name" value="Rhomboid-like_sf"/>
</dbReference>
<reference evidence="9 10" key="1">
    <citation type="submission" date="2024-01" db="EMBL/GenBank/DDBJ databases">
        <authorList>
            <person name="Allen C."/>
            <person name="Tagirdzhanova G."/>
        </authorList>
    </citation>
    <scope>NUCLEOTIDE SEQUENCE [LARGE SCALE GENOMIC DNA]</scope>
</reference>
<comment type="caution">
    <text evidence="9">The sequence shown here is derived from an EMBL/GenBank/DDBJ whole genome shotgun (WGS) entry which is preliminary data.</text>
</comment>
<proteinExistence type="inferred from homology"/>
<feature type="transmembrane region" description="Helical" evidence="7">
    <location>
        <begin position="188"/>
        <end position="208"/>
    </location>
</feature>
<dbReference type="InterPro" id="IPR022764">
    <property type="entry name" value="Peptidase_S54_rhomboid_dom"/>
</dbReference>
<organism evidence="9 10">
    <name type="scientific">Sporothrix bragantina</name>
    <dbReference type="NCBI Taxonomy" id="671064"/>
    <lineage>
        <taxon>Eukaryota</taxon>
        <taxon>Fungi</taxon>
        <taxon>Dikarya</taxon>
        <taxon>Ascomycota</taxon>
        <taxon>Pezizomycotina</taxon>
        <taxon>Sordariomycetes</taxon>
        <taxon>Sordariomycetidae</taxon>
        <taxon>Ophiostomatales</taxon>
        <taxon>Ophiostomataceae</taxon>
        <taxon>Sporothrix</taxon>
    </lineage>
</organism>
<comment type="similarity">
    <text evidence="2">Belongs to the peptidase S54 family.</text>
</comment>
<evidence type="ECO:0000256" key="2">
    <source>
        <dbReference type="ARBA" id="ARBA00009045"/>
    </source>
</evidence>
<dbReference type="Proteomes" id="UP001642406">
    <property type="component" value="Unassembled WGS sequence"/>
</dbReference>
<evidence type="ECO:0000256" key="4">
    <source>
        <dbReference type="ARBA" id="ARBA00022801"/>
    </source>
</evidence>
<evidence type="ECO:0000256" key="6">
    <source>
        <dbReference type="ARBA" id="ARBA00023136"/>
    </source>
</evidence>
<dbReference type="PANTHER" id="PTHR43731:SF14">
    <property type="entry name" value="PRESENILIN-ASSOCIATED RHOMBOID-LIKE PROTEIN, MITOCHONDRIAL"/>
    <property type="match status" value="1"/>
</dbReference>
<keyword evidence="3 7" id="KW-0812">Transmembrane</keyword>
<evidence type="ECO:0000256" key="5">
    <source>
        <dbReference type="ARBA" id="ARBA00022989"/>
    </source>
</evidence>
<comment type="subcellular location">
    <subcellularLocation>
        <location evidence="1">Membrane</location>
        <topology evidence="1">Multi-pass membrane protein</topology>
    </subcellularLocation>
</comment>
<feature type="transmembrane region" description="Helical" evidence="7">
    <location>
        <begin position="214"/>
        <end position="234"/>
    </location>
</feature>
<evidence type="ECO:0000259" key="8">
    <source>
        <dbReference type="Pfam" id="PF01694"/>
    </source>
</evidence>
<dbReference type="EMBL" id="CAWUHC010000012">
    <property type="protein sequence ID" value="CAK7214517.1"/>
    <property type="molecule type" value="Genomic_DNA"/>
</dbReference>
<dbReference type="InterPro" id="IPR050925">
    <property type="entry name" value="Rhomboid_protease_S54"/>
</dbReference>
<dbReference type="SUPFAM" id="SSF144091">
    <property type="entry name" value="Rhomboid-like"/>
    <property type="match status" value="1"/>
</dbReference>